<dbReference type="GO" id="GO:0036158">
    <property type="term" value="P:outer dynein arm assembly"/>
    <property type="evidence" value="ECO:0007669"/>
    <property type="project" value="InterPro"/>
</dbReference>
<dbReference type="Proteomes" id="UP000193642">
    <property type="component" value="Unassembled WGS sequence"/>
</dbReference>
<evidence type="ECO:0000313" key="2">
    <source>
        <dbReference type="Proteomes" id="UP000193642"/>
    </source>
</evidence>
<protein>
    <submittedName>
        <fullName evidence="1">Uncharacterized protein</fullName>
    </submittedName>
</protein>
<dbReference type="GO" id="GO:0003341">
    <property type="term" value="P:cilium movement"/>
    <property type="evidence" value="ECO:0007669"/>
    <property type="project" value="InterPro"/>
</dbReference>
<dbReference type="PANTHER" id="PTHR46518">
    <property type="entry name" value="COILED-COIL DOMAIN-CONTAINING PROTEIN 151"/>
    <property type="match status" value="1"/>
</dbReference>
<comment type="caution">
    <text evidence="1">The sequence shown here is derived from an EMBL/GenBank/DDBJ whole genome shotgun (WGS) entry which is preliminary data.</text>
</comment>
<sequence length="103" mass="12126">MPAVRPSQAGIDDELHDLKLRFELLEGDRKAYYETSQWAIRQNKEEIGTLRSQNKEISESIARINKHDKDYATLRASMTELEKFDQRICEIHRKYDELQAEAT</sequence>
<dbReference type="InterPro" id="IPR033192">
    <property type="entry name" value="ODAD3"/>
</dbReference>
<dbReference type="GO" id="GO:0036064">
    <property type="term" value="C:ciliary basal body"/>
    <property type="evidence" value="ECO:0007669"/>
    <property type="project" value="TreeGrafter"/>
</dbReference>
<dbReference type="EMBL" id="MCGO01000037">
    <property type="protein sequence ID" value="ORY39934.1"/>
    <property type="molecule type" value="Genomic_DNA"/>
</dbReference>
<organism evidence="1 2">
    <name type="scientific">Rhizoclosmatium globosum</name>
    <dbReference type="NCBI Taxonomy" id="329046"/>
    <lineage>
        <taxon>Eukaryota</taxon>
        <taxon>Fungi</taxon>
        <taxon>Fungi incertae sedis</taxon>
        <taxon>Chytridiomycota</taxon>
        <taxon>Chytridiomycota incertae sedis</taxon>
        <taxon>Chytridiomycetes</taxon>
        <taxon>Chytridiales</taxon>
        <taxon>Chytriomycetaceae</taxon>
        <taxon>Rhizoclosmatium</taxon>
    </lineage>
</organism>
<accession>A0A1Y2BZ22</accession>
<proteinExistence type="predicted"/>
<dbReference type="OrthoDB" id="10255247at2759"/>
<name>A0A1Y2BZ22_9FUNG</name>
<evidence type="ECO:0000313" key="1">
    <source>
        <dbReference type="EMBL" id="ORY39934.1"/>
    </source>
</evidence>
<dbReference type="STRING" id="329046.A0A1Y2BZ22"/>
<dbReference type="AlphaFoldDB" id="A0A1Y2BZ22"/>
<dbReference type="PANTHER" id="PTHR46518:SF1">
    <property type="entry name" value="OUTER DYNEIN ARM-DOCKING COMPLEX SUBUNIT 3"/>
    <property type="match status" value="1"/>
</dbReference>
<keyword evidence="2" id="KW-1185">Reference proteome</keyword>
<gene>
    <name evidence="1" type="ORF">BCR33DRAFT_787896</name>
</gene>
<dbReference type="GO" id="GO:0035253">
    <property type="term" value="C:ciliary rootlet"/>
    <property type="evidence" value="ECO:0007669"/>
    <property type="project" value="TreeGrafter"/>
</dbReference>
<dbReference type="GO" id="GO:0097542">
    <property type="term" value="C:ciliary tip"/>
    <property type="evidence" value="ECO:0007669"/>
    <property type="project" value="TreeGrafter"/>
</dbReference>
<reference evidence="1 2" key="1">
    <citation type="submission" date="2016-07" db="EMBL/GenBank/DDBJ databases">
        <title>Pervasive Adenine N6-methylation of Active Genes in Fungi.</title>
        <authorList>
            <consortium name="DOE Joint Genome Institute"/>
            <person name="Mondo S.J."/>
            <person name="Dannebaum R.O."/>
            <person name="Kuo R.C."/>
            <person name="Labutti K."/>
            <person name="Haridas S."/>
            <person name="Kuo A."/>
            <person name="Salamov A."/>
            <person name="Ahrendt S.R."/>
            <person name="Lipzen A."/>
            <person name="Sullivan W."/>
            <person name="Andreopoulos W.B."/>
            <person name="Clum A."/>
            <person name="Lindquist E."/>
            <person name="Daum C."/>
            <person name="Ramamoorthy G.K."/>
            <person name="Gryganskyi A."/>
            <person name="Culley D."/>
            <person name="Magnuson J.K."/>
            <person name="James T.Y."/>
            <person name="O'Malley M.A."/>
            <person name="Stajich J.E."/>
            <person name="Spatafora J.W."/>
            <person name="Visel A."/>
            <person name="Grigoriev I.V."/>
        </authorList>
    </citation>
    <scope>NUCLEOTIDE SEQUENCE [LARGE SCALE GENOMIC DNA]</scope>
    <source>
        <strain evidence="1 2">JEL800</strain>
    </source>
</reference>